<gene>
    <name evidence="1" type="ORF">A3Q56_04382</name>
</gene>
<keyword evidence="2" id="KW-1185">Reference proteome</keyword>
<comment type="caution">
    <text evidence="1">The sequence shown here is derived from an EMBL/GenBank/DDBJ whole genome shotgun (WGS) entry which is preliminary data.</text>
</comment>
<dbReference type="AlphaFoldDB" id="A0A177B2R6"/>
<sequence>LKDRLEKSFDNIHSDTVVGCIRKTNSYIQKLYSDLNDDDSDIEDTNAYSEMYDFFRRAEPDSNLDLNYKSRSVEKTDFGWIE</sequence>
<organism evidence="1 2">
    <name type="scientific">Intoshia linei</name>
    <dbReference type="NCBI Taxonomy" id="1819745"/>
    <lineage>
        <taxon>Eukaryota</taxon>
        <taxon>Metazoa</taxon>
        <taxon>Spiralia</taxon>
        <taxon>Lophotrochozoa</taxon>
        <taxon>Mesozoa</taxon>
        <taxon>Orthonectida</taxon>
        <taxon>Rhopaluridae</taxon>
        <taxon>Intoshia</taxon>
    </lineage>
</organism>
<dbReference type="Proteomes" id="UP000078046">
    <property type="component" value="Unassembled WGS sequence"/>
</dbReference>
<evidence type="ECO:0000313" key="2">
    <source>
        <dbReference type="Proteomes" id="UP000078046"/>
    </source>
</evidence>
<feature type="non-terminal residue" evidence="1">
    <location>
        <position position="1"/>
    </location>
</feature>
<name>A0A177B2R6_9BILA</name>
<dbReference type="EMBL" id="LWCA01000550">
    <property type="protein sequence ID" value="OAF67901.1"/>
    <property type="molecule type" value="Genomic_DNA"/>
</dbReference>
<protein>
    <submittedName>
        <fullName evidence="1">Uncharacterized protein</fullName>
    </submittedName>
</protein>
<evidence type="ECO:0000313" key="1">
    <source>
        <dbReference type="EMBL" id="OAF67901.1"/>
    </source>
</evidence>
<proteinExistence type="predicted"/>
<accession>A0A177B2R6</accession>
<reference evidence="1 2" key="1">
    <citation type="submission" date="2016-04" db="EMBL/GenBank/DDBJ databases">
        <title>The genome of Intoshia linei affirms orthonectids as highly simplified spiralians.</title>
        <authorList>
            <person name="Mikhailov K.V."/>
            <person name="Slusarev G.S."/>
            <person name="Nikitin M.A."/>
            <person name="Logacheva M.D."/>
            <person name="Penin A."/>
            <person name="Aleoshin V."/>
            <person name="Panchin Y.V."/>
        </authorList>
    </citation>
    <scope>NUCLEOTIDE SEQUENCE [LARGE SCALE GENOMIC DNA]</scope>
    <source>
        <strain evidence="1">Intl2013</strain>
        <tissue evidence="1">Whole animal</tissue>
    </source>
</reference>